<dbReference type="SUPFAM" id="SSF46689">
    <property type="entry name" value="Homeodomain-like"/>
    <property type="match status" value="1"/>
</dbReference>
<organism evidence="10 11">
    <name type="scientific">Ceratopteris richardii</name>
    <name type="common">Triangle waterfern</name>
    <dbReference type="NCBI Taxonomy" id="49495"/>
    <lineage>
        <taxon>Eukaryota</taxon>
        <taxon>Viridiplantae</taxon>
        <taxon>Streptophyta</taxon>
        <taxon>Embryophyta</taxon>
        <taxon>Tracheophyta</taxon>
        <taxon>Polypodiopsida</taxon>
        <taxon>Polypodiidae</taxon>
        <taxon>Polypodiales</taxon>
        <taxon>Pteridineae</taxon>
        <taxon>Pteridaceae</taxon>
        <taxon>Parkerioideae</taxon>
        <taxon>Ceratopteris</taxon>
    </lineage>
</organism>
<gene>
    <name evidence="10" type="ORF">KP509_19G046100</name>
</gene>
<keyword evidence="5" id="KW-0539">Nucleus</keyword>
<protein>
    <submittedName>
        <fullName evidence="10">Uncharacterized protein</fullName>
    </submittedName>
</protein>
<feature type="domain" description="SANT" evidence="8">
    <location>
        <begin position="126"/>
        <end position="174"/>
    </location>
</feature>
<dbReference type="InterPro" id="IPR009057">
    <property type="entry name" value="Homeodomain-like_sf"/>
</dbReference>
<feature type="compositionally biased region" description="Polar residues" evidence="6">
    <location>
        <begin position="81"/>
        <end position="93"/>
    </location>
</feature>
<keyword evidence="3" id="KW-0238">DNA-binding</keyword>
<evidence type="ECO:0000259" key="8">
    <source>
        <dbReference type="PROSITE" id="PS51293"/>
    </source>
</evidence>
<dbReference type="InterPro" id="IPR001005">
    <property type="entry name" value="SANT/Myb"/>
</dbReference>
<feature type="domain" description="HTH myb-type" evidence="9">
    <location>
        <begin position="118"/>
        <end position="174"/>
    </location>
</feature>
<feature type="region of interest" description="Disordered" evidence="6">
    <location>
        <begin position="1"/>
        <end position="26"/>
    </location>
</feature>
<reference evidence="10" key="1">
    <citation type="submission" date="2021-08" db="EMBL/GenBank/DDBJ databases">
        <title>WGS assembly of Ceratopteris richardii.</title>
        <authorList>
            <person name="Marchant D.B."/>
            <person name="Chen G."/>
            <person name="Jenkins J."/>
            <person name="Shu S."/>
            <person name="Leebens-Mack J."/>
            <person name="Grimwood J."/>
            <person name="Schmutz J."/>
            <person name="Soltis P."/>
            <person name="Soltis D."/>
            <person name="Chen Z.-H."/>
        </authorList>
    </citation>
    <scope>NUCLEOTIDE SEQUENCE</scope>
    <source>
        <strain evidence="10">Whitten #5841</strain>
        <tissue evidence="10">Leaf</tissue>
    </source>
</reference>
<dbReference type="PANTHER" id="PTHR44191:SF62">
    <property type="entry name" value="OS04G0341900 PROTEIN"/>
    <property type="match status" value="1"/>
</dbReference>
<dbReference type="PROSITE" id="PS51293">
    <property type="entry name" value="SANT"/>
    <property type="match status" value="1"/>
</dbReference>
<keyword evidence="11" id="KW-1185">Reference proteome</keyword>
<dbReference type="PROSITE" id="PS51294">
    <property type="entry name" value="HTH_MYB"/>
    <property type="match status" value="1"/>
</dbReference>
<dbReference type="GO" id="GO:0003677">
    <property type="term" value="F:DNA binding"/>
    <property type="evidence" value="ECO:0007669"/>
    <property type="project" value="UniProtKB-KW"/>
</dbReference>
<dbReference type="AlphaFoldDB" id="A0A8T2SN85"/>
<dbReference type="NCBIfam" id="TIGR01557">
    <property type="entry name" value="myb_SHAQKYF"/>
    <property type="match status" value="1"/>
</dbReference>
<proteinExistence type="predicted"/>
<dbReference type="SMART" id="SM00717">
    <property type="entry name" value="SANT"/>
    <property type="match status" value="1"/>
</dbReference>
<feature type="domain" description="Myb-like" evidence="7">
    <location>
        <begin position="118"/>
        <end position="170"/>
    </location>
</feature>
<feature type="region of interest" description="Disordered" evidence="6">
    <location>
        <begin position="81"/>
        <end position="102"/>
    </location>
</feature>
<dbReference type="GO" id="GO:0009723">
    <property type="term" value="P:response to ethylene"/>
    <property type="evidence" value="ECO:0007669"/>
    <property type="project" value="TreeGrafter"/>
</dbReference>
<evidence type="ECO:0000256" key="1">
    <source>
        <dbReference type="ARBA" id="ARBA00004123"/>
    </source>
</evidence>
<accession>A0A8T2SN85</accession>
<dbReference type="EMBL" id="CM035424">
    <property type="protein sequence ID" value="KAH7352455.1"/>
    <property type="molecule type" value="Genomic_DNA"/>
</dbReference>
<evidence type="ECO:0000313" key="10">
    <source>
        <dbReference type="EMBL" id="KAH7352455.1"/>
    </source>
</evidence>
<dbReference type="Gene3D" id="1.10.10.60">
    <property type="entry name" value="Homeodomain-like"/>
    <property type="match status" value="1"/>
</dbReference>
<name>A0A8T2SN85_CERRI</name>
<dbReference type="CDD" id="cd00167">
    <property type="entry name" value="SANT"/>
    <property type="match status" value="1"/>
</dbReference>
<evidence type="ECO:0000259" key="9">
    <source>
        <dbReference type="PROSITE" id="PS51294"/>
    </source>
</evidence>
<evidence type="ECO:0000259" key="7">
    <source>
        <dbReference type="PROSITE" id="PS50090"/>
    </source>
</evidence>
<evidence type="ECO:0000256" key="5">
    <source>
        <dbReference type="ARBA" id="ARBA00023242"/>
    </source>
</evidence>
<dbReference type="GO" id="GO:0006355">
    <property type="term" value="P:regulation of DNA-templated transcription"/>
    <property type="evidence" value="ECO:0007669"/>
    <property type="project" value="UniProtKB-ARBA"/>
</dbReference>
<dbReference type="OrthoDB" id="118550at2759"/>
<keyword evidence="4" id="KW-0804">Transcription</keyword>
<dbReference type="InterPro" id="IPR006447">
    <property type="entry name" value="Myb_dom_plants"/>
</dbReference>
<sequence length="374" mass="40888">MEVDSSTSRNHDRSPTELLGSPVAALHPPSERVVKLFGVRLNHQHDEPDRRTMMNMMMMRKAASMGNLSAYGTAYSSFPNAVPSPSTPENSETGEGLGPPDPHGYVSDGLVQNSRCSRERKKGVPWTEDEHRMFLVGLQKLGKGDWRGIAWNFVPSRTPTQVASHAQKYFLRQNNLNKRKRRSSLFDMTTSSVSAPHGTPENVASMVVGSHVGKPLSTTILANFCLEVHKGEPIVHEGQHVSPQSQCMHEEQQMPTRMQCHNSPAGLYATAVIDEKNLLPLTLRSSVTSNPNTDIVSSSMPLPSPPSSFSQVPLLCRKDENADFSGNLTLSIGPPSMIEPQAELSLRLEQPNSTRHAALGDNSSTLVANAIKVV</sequence>
<dbReference type="Proteomes" id="UP000825935">
    <property type="component" value="Chromosome 19"/>
</dbReference>
<dbReference type="Pfam" id="PF00249">
    <property type="entry name" value="Myb_DNA-binding"/>
    <property type="match status" value="1"/>
</dbReference>
<keyword evidence="2" id="KW-0805">Transcription regulation</keyword>
<comment type="caution">
    <text evidence="10">The sequence shown here is derived from an EMBL/GenBank/DDBJ whole genome shotgun (WGS) entry which is preliminary data.</text>
</comment>
<dbReference type="PROSITE" id="PS50090">
    <property type="entry name" value="MYB_LIKE"/>
    <property type="match status" value="1"/>
</dbReference>
<dbReference type="InterPro" id="IPR017930">
    <property type="entry name" value="Myb_dom"/>
</dbReference>
<evidence type="ECO:0000313" key="11">
    <source>
        <dbReference type="Proteomes" id="UP000825935"/>
    </source>
</evidence>
<dbReference type="GO" id="GO:0009739">
    <property type="term" value="P:response to gibberellin"/>
    <property type="evidence" value="ECO:0007669"/>
    <property type="project" value="TreeGrafter"/>
</dbReference>
<evidence type="ECO:0000256" key="6">
    <source>
        <dbReference type="SAM" id="MobiDB-lite"/>
    </source>
</evidence>
<dbReference type="FunFam" id="1.10.10.60:FF:000009">
    <property type="entry name" value="transcription factor MYB1R1"/>
    <property type="match status" value="1"/>
</dbReference>
<evidence type="ECO:0000256" key="4">
    <source>
        <dbReference type="ARBA" id="ARBA00023163"/>
    </source>
</evidence>
<dbReference type="InterPro" id="IPR052245">
    <property type="entry name" value="Plant_Stress_Dev_TF"/>
</dbReference>
<evidence type="ECO:0000256" key="2">
    <source>
        <dbReference type="ARBA" id="ARBA00023015"/>
    </source>
</evidence>
<dbReference type="GO" id="GO:0005634">
    <property type="term" value="C:nucleus"/>
    <property type="evidence" value="ECO:0007669"/>
    <property type="project" value="UniProtKB-SubCell"/>
</dbReference>
<dbReference type="PANTHER" id="PTHR44191">
    <property type="entry name" value="TRANSCRIPTION FACTOR KUA1"/>
    <property type="match status" value="1"/>
</dbReference>
<dbReference type="InterPro" id="IPR017884">
    <property type="entry name" value="SANT_dom"/>
</dbReference>
<evidence type="ECO:0000256" key="3">
    <source>
        <dbReference type="ARBA" id="ARBA00023125"/>
    </source>
</evidence>
<comment type="subcellular location">
    <subcellularLocation>
        <location evidence="1">Nucleus</location>
    </subcellularLocation>
</comment>